<dbReference type="AlphaFoldDB" id="D3BEI4"/>
<evidence type="ECO:0000256" key="6">
    <source>
        <dbReference type="ARBA" id="ARBA00035188"/>
    </source>
</evidence>
<dbReference type="PANTHER" id="PTHR21396:SF2">
    <property type="entry name" value="LARGE RIBOSOMAL SUBUNIT PROTEIN ML43"/>
    <property type="match status" value="1"/>
</dbReference>
<name>D3BEI4_HETP5</name>
<dbReference type="STRING" id="670386.D3BEI4"/>
<dbReference type="Gene3D" id="3.40.30.10">
    <property type="entry name" value="Glutaredoxin"/>
    <property type="match status" value="1"/>
</dbReference>
<dbReference type="InterPro" id="IPR039927">
    <property type="entry name" value="Ribosomal_mL43"/>
</dbReference>
<organism evidence="8 9">
    <name type="scientific">Heterostelium pallidum (strain ATCC 26659 / Pp 5 / PN500)</name>
    <name type="common">Cellular slime mold</name>
    <name type="synonym">Polysphondylium pallidum</name>
    <dbReference type="NCBI Taxonomy" id="670386"/>
    <lineage>
        <taxon>Eukaryota</taxon>
        <taxon>Amoebozoa</taxon>
        <taxon>Evosea</taxon>
        <taxon>Eumycetozoa</taxon>
        <taxon>Dictyostelia</taxon>
        <taxon>Acytosteliales</taxon>
        <taxon>Acytosteliaceae</taxon>
        <taxon>Heterostelium</taxon>
    </lineage>
</organism>
<dbReference type="InterPro" id="IPR036249">
    <property type="entry name" value="Thioredoxin-like_sf"/>
</dbReference>
<dbReference type="Pfam" id="PF05047">
    <property type="entry name" value="L51_S25_CI-B8"/>
    <property type="match status" value="1"/>
</dbReference>
<dbReference type="SUPFAM" id="SSF52833">
    <property type="entry name" value="Thioredoxin-like"/>
    <property type="match status" value="1"/>
</dbReference>
<dbReference type="Proteomes" id="UP000001396">
    <property type="component" value="Unassembled WGS sequence"/>
</dbReference>
<dbReference type="InterPro" id="IPR007741">
    <property type="entry name" value="Ribosomal_mL43/mS25/NADH_DH"/>
</dbReference>
<dbReference type="EMBL" id="ADBJ01000031">
    <property type="protein sequence ID" value="EFA80315.1"/>
    <property type="molecule type" value="Genomic_DNA"/>
</dbReference>
<accession>D3BEI4</accession>
<dbReference type="RefSeq" id="XP_020432435.1">
    <property type="nucleotide sequence ID" value="XM_020577987.1"/>
</dbReference>
<feature type="domain" description="Ribosomal protein/NADH dehydrogenase" evidence="7">
    <location>
        <begin position="18"/>
        <end position="91"/>
    </location>
</feature>
<evidence type="ECO:0000256" key="4">
    <source>
        <dbReference type="ARBA" id="ARBA00023128"/>
    </source>
</evidence>
<dbReference type="GO" id="GO:0005762">
    <property type="term" value="C:mitochondrial large ribosomal subunit"/>
    <property type="evidence" value="ECO:0007669"/>
    <property type="project" value="TreeGrafter"/>
</dbReference>
<keyword evidence="5" id="KW-0687">Ribonucleoprotein</keyword>
<comment type="subcellular location">
    <subcellularLocation>
        <location evidence="1">Mitochondrion</location>
    </subcellularLocation>
</comment>
<gene>
    <name evidence="8" type="ORF">PPL_07146</name>
</gene>
<dbReference type="SMART" id="SM00916">
    <property type="entry name" value="L51_S25_CI-B8"/>
    <property type="match status" value="1"/>
</dbReference>
<sequence>MSRNGVWQLKKMCITYCEHSGSSKYIRNILPTDFIKFKEANPQIEFEEKVVSGCHPSVTATYLSGKEKFLPLRGREEEKIIKHLQNLRDTSGFKPTKFGDRYIKKTDTIQGLWHPFLDLKNAQQQ</sequence>
<dbReference type="GO" id="GO:0032543">
    <property type="term" value="P:mitochondrial translation"/>
    <property type="evidence" value="ECO:0007669"/>
    <property type="project" value="InterPro"/>
</dbReference>
<keyword evidence="3" id="KW-0689">Ribosomal protein</keyword>
<dbReference type="GO" id="GO:0003735">
    <property type="term" value="F:structural constituent of ribosome"/>
    <property type="evidence" value="ECO:0007669"/>
    <property type="project" value="InterPro"/>
</dbReference>
<keyword evidence="9" id="KW-1185">Reference proteome</keyword>
<evidence type="ECO:0000256" key="1">
    <source>
        <dbReference type="ARBA" id="ARBA00004173"/>
    </source>
</evidence>
<dbReference type="OMA" id="ISKWIDL"/>
<evidence type="ECO:0000256" key="2">
    <source>
        <dbReference type="ARBA" id="ARBA00006073"/>
    </source>
</evidence>
<evidence type="ECO:0000259" key="7">
    <source>
        <dbReference type="SMART" id="SM00916"/>
    </source>
</evidence>
<evidence type="ECO:0000313" key="9">
    <source>
        <dbReference type="Proteomes" id="UP000001396"/>
    </source>
</evidence>
<proteinExistence type="inferred from homology"/>
<evidence type="ECO:0000256" key="3">
    <source>
        <dbReference type="ARBA" id="ARBA00022980"/>
    </source>
</evidence>
<dbReference type="GeneID" id="31362627"/>
<evidence type="ECO:0000256" key="5">
    <source>
        <dbReference type="ARBA" id="ARBA00023274"/>
    </source>
</evidence>
<comment type="similarity">
    <text evidence="2">Belongs to the mitochondrion-specific ribosomal protein mL43 family.</text>
</comment>
<dbReference type="InParanoid" id="D3BEI4"/>
<reference evidence="8 9" key="1">
    <citation type="journal article" date="2011" name="Genome Res.">
        <title>Phylogeny-wide analysis of social amoeba genomes highlights ancient origins for complex intercellular communication.</title>
        <authorList>
            <person name="Heidel A.J."/>
            <person name="Lawal H.M."/>
            <person name="Felder M."/>
            <person name="Schilde C."/>
            <person name="Helps N.R."/>
            <person name="Tunggal B."/>
            <person name="Rivero F."/>
            <person name="John U."/>
            <person name="Schleicher M."/>
            <person name="Eichinger L."/>
            <person name="Platzer M."/>
            <person name="Noegel A.A."/>
            <person name="Schaap P."/>
            <person name="Gloeckner G."/>
        </authorList>
    </citation>
    <scope>NUCLEOTIDE SEQUENCE [LARGE SCALE GENOMIC DNA]</scope>
    <source>
        <strain evidence="9">ATCC 26659 / Pp 5 / PN500</strain>
    </source>
</reference>
<dbReference type="FunCoup" id="D3BEI4">
    <property type="interactions" value="127"/>
</dbReference>
<keyword evidence="4" id="KW-0496">Mitochondrion</keyword>
<protein>
    <recommendedName>
        <fullName evidence="6">Large ribosomal subunit protein mL43</fullName>
    </recommendedName>
</protein>
<dbReference type="PANTHER" id="PTHR21396">
    <property type="entry name" value="39S RIBOSOMAL PROTEIN L43"/>
    <property type="match status" value="1"/>
</dbReference>
<comment type="caution">
    <text evidence="8">The sequence shown here is derived from an EMBL/GenBank/DDBJ whole genome shotgun (WGS) entry which is preliminary data.</text>
</comment>
<evidence type="ECO:0000313" key="8">
    <source>
        <dbReference type="EMBL" id="EFA80315.1"/>
    </source>
</evidence>